<gene>
    <name evidence="1" type="ORF">HRI_000314700</name>
</gene>
<dbReference type="EMBL" id="BSYR01000004">
    <property type="protein sequence ID" value="GMI66454.1"/>
    <property type="molecule type" value="Genomic_DNA"/>
</dbReference>
<name>A0A9W7LJG1_HIBTR</name>
<evidence type="ECO:0000313" key="1">
    <source>
        <dbReference type="EMBL" id="GMI66454.1"/>
    </source>
</evidence>
<comment type="caution">
    <text evidence="1">The sequence shown here is derived from an EMBL/GenBank/DDBJ whole genome shotgun (WGS) entry which is preliminary data.</text>
</comment>
<organism evidence="1 2">
    <name type="scientific">Hibiscus trionum</name>
    <name type="common">Flower of an hour</name>
    <dbReference type="NCBI Taxonomy" id="183268"/>
    <lineage>
        <taxon>Eukaryota</taxon>
        <taxon>Viridiplantae</taxon>
        <taxon>Streptophyta</taxon>
        <taxon>Embryophyta</taxon>
        <taxon>Tracheophyta</taxon>
        <taxon>Spermatophyta</taxon>
        <taxon>Magnoliopsida</taxon>
        <taxon>eudicotyledons</taxon>
        <taxon>Gunneridae</taxon>
        <taxon>Pentapetalae</taxon>
        <taxon>rosids</taxon>
        <taxon>malvids</taxon>
        <taxon>Malvales</taxon>
        <taxon>Malvaceae</taxon>
        <taxon>Malvoideae</taxon>
        <taxon>Hibiscus</taxon>
    </lineage>
</organism>
<accession>A0A9W7LJG1</accession>
<protein>
    <submittedName>
        <fullName evidence="1">Uncharacterized protein</fullName>
    </submittedName>
</protein>
<dbReference type="AlphaFoldDB" id="A0A9W7LJG1"/>
<reference evidence="1" key="1">
    <citation type="submission" date="2023-05" db="EMBL/GenBank/DDBJ databases">
        <title>Genome and transcriptome analyses reveal genes involved in the formation of fine ridges on petal epidermal cells in Hibiscus trionum.</title>
        <authorList>
            <person name="Koshimizu S."/>
            <person name="Masuda S."/>
            <person name="Ishii T."/>
            <person name="Shirasu K."/>
            <person name="Hoshino A."/>
            <person name="Arita M."/>
        </authorList>
    </citation>
    <scope>NUCLEOTIDE SEQUENCE</scope>
    <source>
        <strain evidence="1">Hamamatsu line</strain>
    </source>
</reference>
<dbReference type="Proteomes" id="UP001165190">
    <property type="component" value="Unassembled WGS sequence"/>
</dbReference>
<proteinExistence type="predicted"/>
<sequence length="66" mass="7681">MQNRLFFRTRCAKLESQNNNPLIVSIKKQSNIVPNNQEQRMSLYFERMAESADTEPEISACSEVED</sequence>
<evidence type="ECO:0000313" key="2">
    <source>
        <dbReference type="Proteomes" id="UP001165190"/>
    </source>
</evidence>
<keyword evidence="2" id="KW-1185">Reference proteome</keyword>